<dbReference type="EMBL" id="CAJVPW010068857">
    <property type="protein sequence ID" value="CAG8790760.1"/>
    <property type="molecule type" value="Genomic_DNA"/>
</dbReference>
<organism evidence="1 2">
    <name type="scientific">Cetraspora pellucida</name>
    <dbReference type="NCBI Taxonomy" id="1433469"/>
    <lineage>
        <taxon>Eukaryota</taxon>
        <taxon>Fungi</taxon>
        <taxon>Fungi incertae sedis</taxon>
        <taxon>Mucoromycota</taxon>
        <taxon>Glomeromycotina</taxon>
        <taxon>Glomeromycetes</taxon>
        <taxon>Diversisporales</taxon>
        <taxon>Gigasporaceae</taxon>
        <taxon>Cetraspora</taxon>
    </lineage>
</organism>
<comment type="caution">
    <text evidence="1">The sequence shown here is derived from an EMBL/GenBank/DDBJ whole genome shotgun (WGS) entry which is preliminary data.</text>
</comment>
<sequence length="125" mass="13999">TRMEAIGLKTFVLHPGSAVDAPINDSLSQVAHGINLILQKSIQARIVLETMCGRGSEVGINFEQLKYIIDRVEQKERVGVFIHINDSAAELGAKIDRHENIGYGKIGLETLKRINFEREKLIIYN</sequence>
<reference evidence="1" key="1">
    <citation type="submission" date="2021-06" db="EMBL/GenBank/DDBJ databases">
        <authorList>
            <person name="Kallberg Y."/>
            <person name="Tangrot J."/>
            <person name="Rosling A."/>
        </authorList>
    </citation>
    <scope>NUCLEOTIDE SEQUENCE</scope>
    <source>
        <strain evidence="1">28 12/20/2015</strain>
    </source>
</reference>
<evidence type="ECO:0000313" key="1">
    <source>
        <dbReference type="EMBL" id="CAG8790760.1"/>
    </source>
</evidence>
<gene>
    <name evidence="1" type="ORF">SPELUC_LOCUS17207</name>
</gene>
<evidence type="ECO:0000313" key="2">
    <source>
        <dbReference type="Proteomes" id="UP000789366"/>
    </source>
</evidence>
<dbReference type="Proteomes" id="UP000789366">
    <property type="component" value="Unassembled WGS sequence"/>
</dbReference>
<keyword evidence="2" id="KW-1185">Reference proteome</keyword>
<proteinExistence type="predicted"/>
<accession>A0ACA9RER0</accession>
<feature type="non-terminal residue" evidence="1">
    <location>
        <position position="1"/>
    </location>
</feature>
<feature type="non-terminal residue" evidence="1">
    <location>
        <position position="125"/>
    </location>
</feature>
<protein>
    <submittedName>
        <fullName evidence="1">10432_t:CDS:1</fullName>
    </submittedName>
</protein>
<name>A0ACA9RER0_9GLOM</name>